<keyword evidence="7" id="KW-1185">Reference proteome</keyword>
<dbReference type="EMBL" id="MRCB01000001">
    <property type="protein sequence ID" value="OKH26722.1"/>
    <property type="molecule type" value="Genomic_DNA"/>
</dbReference>
<keyword evidence="4" id="KW-0472">Membrane</keyword>
<dbReference type="Gene3D" id="3.40.50.2300">
    <property type="match status" value="2"/>
</dbReference>
<name>A0A1U7HT13_9CYAN</name>
<evidence type="ECO:0000256" key="3">
    <source>
        <dbReference type="ARBA" id="ARBA00022989"/>
    </source>
</evidence>
<reference evidence="6 7" key="1">
    <citation type="submission" date="2016-11" db="EMBL/GenBank/DDBJ databases">
        <title>Draft Genome Sequences of Nine Cyanobacterial Strains from Diverse Habitats.</title>
        <authorList>
            <person name="Zhu T."/>
            <person name="Hou S."/>
            <person name="Lu X."/>
            <person name="Hess W.R."/>
        </authorList>
    </citation>
    <scope>NUCLEOTIDE SEQUENCE [LARGE SCALE GENOMIC DNA]</scope>
    <source>
        <strain evidence="6 7">NIES-593</strain>
    </source>
</reference>
<evidence type="ECO:0000259" key="5">
    <source>
        <dbReference type="Pfam" id="PF01094"/>
    </source>
</evidence>
<evidence type="ECO:0000256" key="1">
    <source>
        <dbReference type="ARBA" id="ARBA00004370"/>
    </source>
</evidence>
<protein>
    <recommendedName>
        <fullName evidence="5">Receptor ligand binding region domain-containing protein</fullName>
    </recommendedName>
</protein>
<evidence type="ECO:0000313" key="6">
    <source>
        <dbReference type="EMBL" id="OKH26722.1"/>
    </source>
</evidence>
<dbReference type="InterPro" id="IPR001828">
    <property type="entry name" value="ANF_lig-bd_rcpt"/>
</dbReference>
<dbReference type="AlphaFoldDB" id="A0A1U7HT13"/>
<evidence type="ECO:0000313" key="7">
    <source>
        <dbReference type="Proteomes" id="UP000186868"/>
    </source>
</evidence>
<dbReference type="Pfam" id="PF01094">
    <property type="entry name" value="ANF_receptor"/>
    <property type="match status" value="1"/>
</dbReference>
<proteinExistence type="predicted"/>
<comment type="subcellular location">
    <subcellularLocation>
        <location evidence="1">Membrane</location>
    </subcellularLocation>
</comment>
<organism evidence="6 7">
    <name type="scientific">Hydrococcus rivularis NIES-593</name>
    <dbReference type="NCBI Taxonomy" id="1921803"/>
    <lineage>
        <taxon>Bacteria</taxon>
        <taxon>Bacillati</taxon>
        <taxon>Cyanobacteriota</taxon>
        <taxon>Cyanophyceae</taxon>
        <taxon>Pleurocapsales</taxon>
        <taxon>Hydrococcaceae</taxon>
        <taxon>Hydrococcus</taxon>
    </lineage>
</organism>
<evidence type="ECO:0000256" key="2">
    <source>
        <dbReference type="ARBA" id="ARBA00022692"/>
    </source>
</evidence>
<evidence type="ECO:0000256" key="4">
    <source>
        <dbReference type="ARBA" id="ARBA00023136"/>
    </source>
</evidence>
<dbReference type="InterPro" id="IPR028082">
    <property type="entry name" value="Peripla_BP_I"/>
</dbReference>
<gene>
    <name evidence="6" type="ORF">NIES593_01340</name>
</gene>
<dbReference type="SUPFAM" id="SSF53822">
    <property type="entry name" value="Periplasmic binding protein-like I"/>
    <property type="match status" value="1"/>
</dbReference>
<dbReference type="Proteomes" id="UP000186868">
    <property type="component" value="Unassembled WGS sequence"/>
</dbReference>
<dbReference type="GO" id="GO:0016020">
    <property type="term" value="C:membrane"/>
    <property type="evidence" value="ECO:0007669"/>
    <property type="project" value="UniProtKB-SubCell"/>
</dbReference>
<feature type="domain" description="Receptor ligand binding region" evidence="5">
    <location>
        <begin position="328"/>
        <end position="405"/>
    </location>
</feature>
<keyword evidence="3" id="KW-1133">Transmembrane helix</keyword>
<keyword evidence="2" id="KW-0812">Transmembrane</keyword>
<sequence length="417" mass="47952">MCQDCQEVIEKLQIDQDNIDRRLICLSLLGYTPSEIAEITFSTSDAIRSRLAKKISPRLENLMEVDSLRGNWTRILNFLLARRNRYRLDLPPLPKTTFFLFMSMGGKFLLNRNEIDSLTRIGATESYLITPSNACDTLSNLVDSASFFRIRTPNRLTTQYLAHHLVNRFKKTQRLAIFYNQNSIYSSSFKESLCQHLQNSETIQILPCCQALDRDFLSDIKPYIEHIRKQEVNILVIVPNGGIEKTFYNAELISAANINDCLIVGSATFAYQNILDWLDVNISSGLLNRNNLSNFLFVVPWHWRSQSNGFNSNNSLAVDFCKLADRLWGKDRVNWRSATAYDSVLIVIKILERNAKQNCHTLFENMHQFYKDGSKSIQGITGTIQFDKNGDRINPPTEILTVQWSDRGHCEFIPIEN</sequence>
<dbReference type="STRING" id="1921803.NIES593_01340"/>
<accession>A0A1U7HT13</accession>
<dbReference type="CDD" id="cd06268">
    <property type="entry name" value="PBP1_ABC_transporter_LIVBP-like"/>
    <property type="match status" value="1"/>
</dbReference>
<comment type="caution">
    <text evidence="6">The sequence shown here is derived from an EMBL/GenBank/DDBJ whole genome shotgun (WGS) entry which is preliminary data.</text>
</comment>